<sequence length="268" mass="30149">MKLHSIISALCVPLLLVSCEKELDLKYHDIAPLTVIEAQLTPDGAKVGITYTTPMDEPMDRTLLTDAVVTLTDLTDGTVYDLHTDSEGFFVDPTPGITGHDYRLAVERAGFRYEADATMYPPTEIKSLEFNWIKMPYDDVAVLKGEFYDNDTYDSECYWIKLYRNGEIYMWGEMDDRNAIDGVSTFITMTTRRDTDEEDDDTVLFDGDIITVTVSPISLAMHDYLEALQNGSNGPAMFSGDKCLGYFMATSPVSDSIVFHPDEIPEYK</sequence>
<reference evidence="2" key="1">
    <citation type="submission" date="2019-02" db="EMBL/GenBank/DDBJ databases">
        <title>Isolation and identification of novel species under the genus Muribaculum.</title>
        <authorList>
            <person name="Miyake S."/>
            <person name="Ding Y."/>
            <person name="Low A."/>
            <person name="Soh M."/>
            <person name="Seedorf H."/>
        </authorList>
    </citation>
    <scope>NUCLEOTIDE SEQUENCE [LARGE SCALE GENOMIC DNA]</scope>
    <source>
        <strain evidence="2">H5</strain>
    </source>
</reference>
<dbReference type="AlphaFoldDB" id="A0A4P7W127"/>
<dbReference type="PROSITE" id="PS51257">
    <property type="entry name" value="PROKAR_LIPOPROTEIN"/>
    <property type="match status" value="1"/>
</dbReference>
<evidence type="ECO:0000313" key="2">
    <source>
        <dbReference type="Proteomes" id="UP000297149"/>
    </source>
</evidence>
<dbReference type="Pfam" id="PF14054">
    <property type="entry name" value="DUF4249"/>
    <property type="match status" value="1"/>
</dbReference>
<name>A0A4P7W127_9BACT</name>
<organism evidence="1 2">
    <name type="scientific">Duncaniella dubosii</name>
    <dbReference type="NCBI Taxonomy" id="2518971"/>
    <lineage>
        <taxon>Bacteria</taxon>
        <taxon>Pseudomonadati</taxon>
        <taxon>Bacteroidota</taxon>
        <taxon>Bacteroidia</taxon>
        <taxon>Bacteroidales</taxon>
        <taxon>Muribaculaceae</taxon>
        <taxon>Duncaniella</taxon>
    </lineage>
</organism>
<keyword evidence="2" id="KW-1185">Reference proteome</keyword>
<dbReference type="EMBL" id="CP039396">
    <property type="protein sequence ID" value="QCD41125.1"/>
    <property type="molecule type" value="Genomic_DNA"/>
</dbReference>
<dbReference type="KEGG" id="ddb:E7747_01660"/>
<accession>A0A4P7W127</accession>
<dbReference type="InterPro" id="IPR025345">
    <property type="entry name" value="DUF4249"/>
</dbReference>
<protein>
    <submittedName>
        <fullName evidence="1">DUF4249 family protein</fullName>
    </submittedName>
</protein>
<dbReference type="Proteomes" id="UP000297149">
    <property type="component" value="Chromosome"/>
</dbReference>
<evidence type="ECO:0000313" key="1">
    <source>
        <dbReference type="EMBL" id="QCD41125.1"/>
    </source>
</evidence>
<proteinExistence type="predicted"/>
<dbReference type="RefSeq" id="WP_136413723.1">
    <property type="nucleotide sequence ID" value="NZ_CP039396.1"/>
</dbReference>
<gene>
    <name evidence="1" type="ORF">E7747_01660</name>
</gene>